<reference evidence="2" key="1">
    <citation type="journal article" date="2019" name="Sci. Rep.">
        <title>Draft genome of Tanacetum cinerariifolium, the natural source of mosquito coil.</title>
        <authorList>
            <person name="Yamashiro T."/>
            <person name="Shiraishi A."/>
            <person name="Satake H."/>
            <person name="Nakayama K."/>
        </authorList>
    </citation>
    <scope>NUCLEOTIDE SEQUENCE</scope>
</reference>
<feature type="region of interest" description="Disordered" evidence="1">
    <location>
        <begin position="88"/>
        <end position="114"/>
    </location>
</feature>
<feature type="region of interest" description="Disordered" evidence="1">
    <location>
        <begin position="171"/>
        <end position="213"/>
    </location>
</feature>
<accession>A0A6L2MQC5</accession>
<dbReference type="EMBL" id="BKCJ010007103">
    <property type="protein sequence ID" value="GEU75549.1"/>
    <property type="molecule type" value="Genomic_DNA"/>
</dbReference>
<proteinExistence type="predicted"/>
<evidence type="ECO:0000256" key="1">
    <source>
        <dbReference type="SAM" id="MobiDB-lite"/>
    </source>
</evidence>
<protein>
    <submittedName>
        <fullName evidence="2">Uncharacterized protein</fullName>
    </submittedName>
</protein>
<organism evidence="2">
    <name type="scientific">Tanacetum cinerariifolium</name>
    <name type="common">Dalmatian daisy</name>
    <name type="synonym">Chrysanthemum cinerariifolium</name>
    <dbReference type="NCBI Taxonomy" id="118510"/>
    <lineage>
        <taxon>Eukaryota</taxon>
        <taxon>Viridiplantae</taxon>
        <taxon>Streptophyta</taxon>
        <taxon>Embryophyta</taxon>
        <taxon>Tracheophyta</taxon>
        <taxon>Spermatophyta</taxon>
        <taxon>Magnoliopsida</taxon>
        <taxon>eudicotyledons</taxon>
        <taxon>Gunneridae</taxon>
        <taxon>Pentapetalae</taxon>
        <taxon>asterids</taxon>
        <taxon>campanulids</taxon>
        <taxon>Asterales</taxon>
        <taxon>Asteraceae</taxon>
        <taxon>Asteroideae</taxon>
        <taxon>Anthemideae</taxon>
        <taxon>Anthemidinae</taxon>
        <taxon>Tanacetum</taxon>
    </lineage>
</organism>
<name>A0A6L2MQC5_TANCI</name>
<comment type="caution">
    <text evidence="2">The sequence shown here is derived from an EMBL/GenBank/DDBJ whole genome shotgun (WGS) entry which is preliminary data.</text>
</comment>
<gene>
    <name evidence="2" type="ORF">Tci_047527</name>
</gene>
<dbReference type="AlphaFoldDB" id="A0A6L2MQC5"/>
<feature type="compositionally biased region" description="Low complexity" evidence="1">
    <location>
        <begin position="93"/>
        <end position="111"/>
    </location>
</feature>
<sequence>MVALVITIPSDVSEESVGSVVSQVILFGTILTEIPSAPIMPTDPPTAPKLPAISPFLCSNDSKSEPTDEFSTRHVSLRPYDDMVSRWRDSVRSHPSSPSGSSSPDTTIPSTEIATTSSACISTPFIIASSAVRSRIRTTARKSTLGLRLVMTPAHSVALRRVRRAALSLETSSSDTSFGSSSDLAHASSSSVGPSRKRSQSSTTSISSTVHTT</sequence>
<evidence type="ECO:0000313" key="2">
    <source>
        <dbReference type="EMBL" id="GEU75549.1"/>
    </source>
</evidence>